<evidence type="ECO:0008006" key="5">
    <source>
        <dbReference type="Google" id="ProtNLM"/>
    </source>
</evidence>
<evidence type="ECO:0000313" key="4">
    <source>
        <dbReference type="Proteomes" id="UP000193144"/>
    </source>
</evidence>
<dbReference type="AlphaFoldDB" id="A0A1Y2A624"/>
<sequence>MFATAALLLFASVMRALADSSATTENIFMTIQTIDVSSISIPRPCQGNDCVVGTESSGCVEVCTGLSSESVQGSNTAPSQTETGGLFTIQTDSTQNPVTVPQATTGLVSTASDTGIMSIPTGEITVSTTVSAPAQSSTGTPAPSSTGDGSSIRATLATSMLSIILGLAWTLL</sequence>
<dbReference type="Proteomes" id="UP000193144">
    <property type="component" value="Unassembled WGS sequence"/>
</dbReference>
<reference evidence="3 4" key="1">
    <citation type="submission" date="2016-07" db="EMBL/GenBank/DDBJ databases">
        <title>Pervasive Adenine N6-methylation of Active Genes in Fungi.</title>
        <authorList>
            <consortium name="DOE Joint Genome Institute"/>
            <person name="Mondo S.J."/>
            <person name="Dannebaum R.O."/>
            <person name="Kuo R.C."/>
            <person name="Labutti K."/>
            <person name="Haridas S."/>
            <person name="Kuo A."/>
            <person name="Salamov A."/>
            <person name="Ahrendt S.R."/>
            <person name="Lipzen A."/>
            <person name="Sullivan W."/>
            <person name="Andreopoulos W.B."/>
            <person name="Clum A."/>
            <person name="Lindquist E."/>
            <person name="Daum C."/>
            <person name="Ramamoorthy G.K."/>
            <person name="Gryganskyi A."/>
            <person name="Culley D."/>
            <person name="Magnuson J.K."/>
            <person name="James T.Y."/>
            <person name="O'Malley M.A."/>
            <person name="Stajich J.E."/>
            <person name="Spatafora J.W."/>
            <person name="Visel A."/>
            <person name="Grigoriev I.V."/>
        </authorList>
    </citation>
    <scope>NUCLEOTIDE SEQUENCE [LARGE SCALE GENOMIC DNA]</scope>
    <source>
        <strain evidence="3 4">CBS 115471</strain>
    </source>
</reference>
<feature type="signal peptide" evidence="2">
    <location>
        <begin position="1"/>
        <end position="18"/>
    </location>
</feature>
<proteinExistence type="predicted"/>
<feature type="compositionally biased region" description="Low complexity" evidence="1">
    <location>
        <begin position="131"/>
        <end position="150"/>
    </location>
</feature>
<evidence type="ECO:0000256" key="1">
    <source>
        <dbReference type="SAM" id="MobiDB-lite"/>
    </source>
</evidence>
<accession>A0A1Y2A624</accession>
<feature type="region of interest" description="Disordered" evidence="1">
    <location>
        <begin position="129"/>
        <end position="150"/>
    </location>
</feature>
<keyword evidence="4" id="KW-1185">Reference proteome</keyword>
<gene>
    <name evidence="3" type="ORF">BCR34DRAFT_596531</name>
</gene>
<dbReference type="EMBL" id="MCFA01000009">
    <property type="protein sequence ID" value="ORY17951.1"/>
    <property type="molecule type" value="Genomic_DNA"/>
</dbReference>
<organism evidence="3 4">
    <name type="scientific">Clohesyomyces aquaticus</name>
    <dbReference type="NCBI Taxonomy" id="1231657"/>
    <lineage>
        <taxon>Eukaryota</taxon>
        <taxon>Fungi</taxon>
        <taxon>Dikarya</taxon>
        <taxon>Ascomycota</taxon>
        <taxon>Pezizomycotina</taxon>
        <taxon>Dothideomycetes</taxon>
        <taxon>Pleosporomycetidae</taxon>
        <taxon>Pleosporales</taxon>
        <taxon>Lindgomycetaceae</taxon>
        <taxon>Clohesyomyces</taxon>
    </lineage>
</organism>
<name>A0A1Y2A624_9PLEO</name>
<comment type="caution">
    <text evidence="3">The sequence shown here is derived from an EMBL/GenBank/DDBJ whole genome shotgun (WGS) entry which is preliminary data.</text>
</comment>
<evidence type="ECO:0000313" key="3">
    <source>
        <dbReference type="EMBL" id="ORY17951.1"/>
    </source>
</evidence>
<dbReference type="OrthoDB" id="10481636at2759"/>
<keyword evidence="2" id="KW-0732">Signal</keyword>
<evidence type="ECO:0000256" key="2">
    <source>
        <dbReference type="SAM" id="SignalP"/>
    </source>
</evidence>
<protein>
    <recommendedName>
        <fullName evidence="5">GPI anchored protein</fullName>
    </recommendedName>
</protein>
<feature type="chain" id="PRO_5012485932" description="GPI anchored protein" evidence="2">
    <location>
        <begin position="19"/>
        <end position="172"/>
    </location>
</feature>